<dbReference type="PANTHER" id="PTHR48071:SF15">
    <property type="entry name" value="SRCR DOMAIN-CONTAINING PROTEIN"/>
    <property type="match status" value="1"/>
</dbReference>
<protein>
    <recommendedName>
        <fullName evidence="8">SRCR domain-containing protein</fullName>
    </recommendedName>
</protein>
<dbReference type="Gene3D" id="3.10.250.10">
    <property type="entry name" value="SRCR-like domain"/>
    <property type="match status" value="1"/>
</dbReference>
<dbReference type="SMART" id="SM00202">
    <property type="entry name" value="SR"/>
    <property type="match status" value="1"/>
</dbReference>
<reference evidence="9" key="1">
    <citation type="submission" date="2009-12" db="EMBL/GenBank/DDBJ databases">
        <title>The Genome Sequence of Anolis carolinensis (Green Anole Lizard).</title>
        <authorList>
            <consortium name="The Genome Sequencing Platform"/>
            <person name="Di Palma F."/>
            <person name="Alfoldi J."/>
            <person name="Heiman D."/>
            <person name="Young S."/>
            <person name="Grabherr M."/>
            <person name="Johnson J."/>
            <person name="Lander E.S."/>
            <person name="Lindblad-Toh K."/>
        </authorList>
    </citation>
    <scope>NUCLEOTIDE SEQUENCE [LARGE SCALE GENOMIC DNA]</scope>
    <source>
        <strain evidence="9">JBL SC #1</strain>
    </source>
</reference>
<organism evidence="9 10">
    <name type="scientific">Anolis carolinensis</name>
    <name type="common">Green anole</name>
    <name type="synonym">American chameleon</name>
    <dbReference type="NCBI Taxonomy" id="28377"/>
    <lineage>
        <taxon>Eukaryota</taxon>
        <taxon>Metazoa</taxon>
        <taxon>Chordata</taxon>
        <taxon>Craniata</taxon>
        <taxon>Vertebrata</taxon>
        <taxon>Euteleostomi</taxon>
        <taxon>Lepidosauria</taxon>
        <taxon>Squamata</taxon>
        <taxon>Bifurcata</taxon>
        <taxon>Unidentata</taxon>
        <taxon>Episquamata</taxon>
        <taxon>Toxicofera</taxon>
        <taxon>Iguania</taxon>
        <taxon>Dactyloidae</taxon>
        <taxon>Anolis</taxon>
    </lineage>
</organism>
<dbReference type="PROSITE" id="PS50287">
    <property type="entry name" value="SRCR_2"/>
    <property type="match status" value="1"/>
</dbReference>
<dbReference type="Ensembl" id="ENSACAT00000045926.1">
    <property type="protein sequence ID" value="ENSACAP00000023610.1"/>
    <property type="gene ID" value="ENSACAG00000005989.4"/>
</dbReference>
<sequence>FDARLVNGPNRCSGRVELLHNQEWGTVCDASWDIYDAQVVCRELGCGNALKAFRGAHHGQGFGPIWIEGVNCTGKEASLSECNRSPWGEHHCSHSQDATGVVCSDFYNLQQKSLKSTSLKNWIFKGEMLVLGKTESPSTQPYNPEYQGRTSHNIYFELGVHPDST</sequence>
<dbReference type="PRINTS" id="PR00258">
    <property type="entry name" value="SPERACTRCPTR"/>
</dbReference>
<evidence type="ECO:0000256" key="4">
    <source>
        <dbReference type="ARBA" id="ARBA00022737"/>
    </source>
</evidence>
<evidence type="ECO:0000256" key="7">
    <source>
        <dbReference type="PROSITE-ProRule" id="PRU00196"/>
    </source>
</evidence>
<reference evidence="9" key="3">
    <citation type="submission" date="2025-09" db="UniProtKB">
        <authorList>
            <consortium name="Ensembl"/>
        </authorList>
    </citation>
    <scope>IDENTIFICATION</scope>
</reference>
<keyword evidence="3" id="KW-0732">Signal</keyword>
<feature type="domain" description="SRCR" evidence="8">
    <location>
        <begin position="3"/>
        <end position="104"/>
    </location>
</feature>
<comment type="subcellular location">
    <subcellularLocation>
        <location evidence="1">Secreted</location>
    </subcellularLocation>
</comment>
<dbReference type="Pfam" id="PF00530">
    <property type="entry name" value="SRCR"/>
    <property type="match status" value="1"/>
</dbReference>
<keyword evidence="10" id="KW-1185">Reference proteome</keyword>
<feature type="disulfide bond" evidence="7">
    <location>
        <begin position="28"/>
        <end position="92"/>
    </location>
</feature>
<accession>A0A803SKX0</accession>
<keyword evidence="2" id="KW-0964">Secreted</keyword>
<dbReference type="GeneTree" id="ENSGT00940000163299"/>
<evidence type="ECO:0000256" key="1">
    <source>
        <dbReference type="ARBA" id="ARBA00004613"/>
    </source>
</evidence>
<keyword evidence="4" id="KW-0677">Repeat</keyword>
<evidence type="ECO:0000256" key="3">
    <source>
        <dbReference type="ARBA" id="ARBA00022729"/>
    </source>
</evidence>
<dbReference type="PROSITE" id="PS00420">
    <property type="entry name" value="SRCR_1"/>
    <property type="match status" value="1"/>
</dbReference>
<dbReference type="FunFam" id="3.10.250.10:FF:000002">
    <property type="entry name" value="Scavenger receptor cysteine-rich type 1 protein M130"/>
    <property type="match status" value="1"/>
</dbReference>
<evidence type="ECO:0000256" key="6">
    <source>
        <dbReference type="ARBA" id="ARBA00023180"/>
    </source>
</evidence>
<evidence type="ECO:0000313" key="10">
    <source>
        <dbReference type="Proteomes" id="UP000001646"/>
    </source>
</evidence>
<evidence type="ECO:0000313" key="9">
    <source>
        <dbReference type="Ensembl" id="ENSACAP00000023610.1"/>
    </source>
</evidence>
<proteinExistence type="predicted"/>
<dbReference type="PANTHER" id="PTHR48071">
    <property type="entry name" value="SRCR DOMAIN-CONTAINING PROTEIN"/>
    <property type="match status" value="1"/>
</dbReference>
<dbReference type="InterPro" id="IPR001190">
    <property type="entry name" value="SRCR"/>
</dbReference>
<feature type="disulfide bond" evidence="7">
    <location>
        <begin position="72"/>
        <end position="82"/>
    </location>
</feature>
<name>A0A803SKX0_ANOCA</name>
<evidence type="ECO:0000256" key="5">
    <source>
        <dbReference type="ARBA" id="ARBA00023157"/>
    </source>
</evidence>
<comment type="caution">
    <text evidence="7">Lacks conserved residue(s) required for the propagation of feature annotation.</text>
</comment>
<evidence type="ECO:0000256" key="2">
    <source>
        <dbReference type="ARBA" id="ARBA00022525"/>
    </source>
</evidence>
<dbReference type="GO" id="GO:0016020">
    <property type="term" value="C:membrane"/>
    <property type="evidence" value="ECO:0007669"/>
    <property type="project" value="InterPro"/>
</dbReference>
<dbReference type="InterPro" id="IPR036772">
    <property type="entry name" value="SRCR-like_dom_sf"/>
</dbReference>
<keyword evidence="6" id="KW-0325">Glycoprotein</keyword>
<dbReference type="Proteomes" id="UP000001646">
    <property type="component" value="Unplaced"/>
</dbReference>
<evidence type="ECO:0000259" key="8">
    <source>
        <dbReference type="PROSITE" id="PS50287"/>
    </source>
</evidence>
<dbReference type="SUPFAM" id="SSF56487">
    <property type="entry name" value="SRCR-like"/>
    <property type="match status" value="1"/>
</dbReference>
<dbReference type="AlphaFoldDB" id="A0A803SKX0"/>
<reference evidence="9" key="2">
    <citation type="submission" date="2025-08" db="UniProtKB">
        <authorList>
            <consortium name="Ensembl"/>
        </authorList>
    </citation>
    <scope>IDENTIFICATION</scope>
</reference>
<keyword evidence="5 7" id="KW-1015">Disulfide bond</keyword>